<keyword evidence="3" id="KW-1185">Reference proteome</keyword>
<accession>A0ABN0THS5</accession>
<comment type="caution">
    <text evidence="2">The sequence shown here is derived from an EMBL/GenBank/DDBJ whole genome shotgun (WGS) entry which is preliminary data.</text>
</comment>
<evidence type="ECO:0000256" key="1">
    <source>
        <dbReference type="SAM" id="SignalP"/>
    </source>
</evidence>
<dbReference type="EMBL" id="BAAADG010000004">
    <property type="protein sequence ID" value="GAA0221960.1"/>
    <property type="molecule type" value="Genomic_DNA"/>
</dbReference>
<gene>
    <name evidence="2" type="ORF">GCM10008964_11800</name>
</gene>
<protein>
    <recommendedName>
        <fullName evidence="4">DUF2066 domain-containing protein</fullName>
    </recommendedName>
</protein>
<dbReference type="Pfam" id="PF09839">
    <property type="entry name" value="DUF2066"/>
    <property type="match status" value="1"/>
</dbReference>
<evidence type="ECO:0000313" key="3">
    <source>
        <dbReference type="Proteomes" id="UP001501476"/>
    </source>
</evidence>
<proteinExistence type="predicted"/>
<sequence length="353" mass="39410">MHRLFYALILLFFSFSSHAAEVDDLYQATAPVSTQQQKERDELAPELLKQVLIKVVGNQSKVSEANIAPVLANAQQLVERYEYIRNNIEAADLTQPDQLSLRLSFDKNAVNDVIQKLGMPRWGKVRPDVLVWLATDIEGEQTLQGLENIPQFIFKSLQQAAQARGLPILMPLMDLQDQSALSVEDISSMNDEAIQAASERYRADEILIINMSVSNDTAKITWQSGTDESSQRWRSEGLVDASISKGLGVLVDTLATEYAQHSLPTDTGNTFPIQIDEVNNYGDFSKVMAYLNQIDSIENIRVNNLGDNILDLDIRYSGDPDVLNRILSVGGLLTELTSAEQATTDKKYYRLTP</sequence>
<dbReference type="InterPro" id="IPR018642">
    <property type="entry name" value="DUF2066"/>
</dbReference>
<feature type="signal peptide" evidence="1">
    <location>
        <begin position="1"/>
        <end position="19"/>
    </location>
</feature>
<keyword evidence="1" id="KW-0732">Signal</keyword>
<reference evidence="2 3" key="1">
    <citation type="journal article" date="2019" name="Int. J. Syst. Evol. Microbiol.">
        <title>The Global Catalogue of Microorganisms (GCM) 10K type strain sequencing project: providing services to taxonomists for standard genome sequencing and annotation.</title>
        <authorList>
            <consortium name="The Broad Institute Genomics Platform"/>
            <consortium name="The Broad Institute Genome Sequencing Center for Infectious Disease"/>
            <person name="Wu L."/>
            <person name="Ma J."/>
        </authorList>
    </citation>
    <scope>NUCLEOTIDE SEQUENCE [LARGE SCALE GENOMIC DNA]</scope>
    <source>
        <strain evidence="2 3">JCM 6886</strain>
    </source>
</reference>
<dbReference type="Proteomes" id="UP001501476">
    <property type="component" value="Unassembled WGS sequence"/>
</dbReference>
<feature type="chain" id="PRO_5045822661" description="DUF2066 domain-containing protein" evidence="1">
    <location>
        <begin position="20"/>
        <end position="353"/>
    </location>
</feature>
<dbReference type="RefSeq" id="WP_286304472.1">
    <property type="nucleotide sequence ID" value="NZ_AP027741.1"/>
</dbReference>
<evidence type="ECO:0000313" key="2">
    <source>
        <dbReference type="EMBL" id="GAA0221960.1"/>
    </source>
</evidence>
<evidence type="ECO:0008006" key="4">
    <source>
        <dbReference type="Google" id="ProtNLM"/>
    </source>
</evidence>
<organism evidence="2 3">
    <name type="scientific">Methylophaga marina</name>
    <dbReference type="NCBI Taxonomy" id="45495"/>
    <lineage>
        <taxon>Bacteria</taxon>
        <taxon>Pseudomonadati</taxon>
        <taxon>Pseudomonadota</taxon>
        <taxon>Gammaproteobacteria</taxon>
        <taxon>Thiotrichales</taxon>
        <taxon>Piscirickettsiaceae</taxon>
        <taxon>Methylophaga</taxon>
    </lineage>
</organism>
<name>A0ABN0THS5_9GAMM</name>